<gene>
    <name evidence="1" type="ORF">G1H19_03700</name>
</gene>
<proteinExistence type="predicted"/>
<dbReference type="EMBL" id="JAAGWK010000008">
    <property type="protein sequence ID" value="NEL53117.1"/>
    <property type="molecule type" value="Genomic_DNA"/>
</dbReference>
<evidence type="ECO:0000313" key="1">
    <source>
        <dbReference type="EMBL" id="NEL53117.1"/>
    </source>
</evidence>
<sequence length="87" mass="8971">MTGPDGDVLDEQLVRAAGSPVPAARPGALRVWEHVVGDVADLPGAVVVDPGVTSRVEVHLPGARARFVWGLLQQVTTDPPAAGETQA</sequence>
<dbReference type="Proteomes" id="UP000470470">
    <property type="component" value="Unassembled WGS sequence"/>
</dbReference>
<comment type="caution">
    <text evidence="1">The sequence shown here is derived from an EMBL/GenBank/DDBJ whole genome shotgun (WGS) entry which is preliminary data.</text>
</comment>
<accession>A0A7K3W9V8</accession>
<evidence type="ECO:0000313" key="2">
    <source>
        <dbReference type="Proteomes" id="UP000470470"/>
    </source>
</evidence>
<keyword evidence="2" id="KW-1185">Reference proteome</keyword>
<dbReference type="AlphaFoldDB" id="A0A7K3W9V8"/>
<reference evidence="1 2" key="1">
    <citation type="submission" date="2020-02" db="EMBL/GenBank/DDBJ databases">
        <title>The whole genome sequence of CPCC 205119.</title>
        <authorList>
            <person name="Jiang Z."/>
        </authorList>
    </citation>
    <scope>NUCLEOTIDE SEQUENCE [LARGE SCALE GENOMIC DNA]</scope>
    <source>
        <strain evidence="1 2">CPCC 205119</strain>
    </source>
</reference>
<name>A0A7K3W9V8_9ACTN</name>
<dbReference type="RefSeq" id="WP_152730278.1">
    <property type="nucleotide sequence ID" value="NZ_JAABOZ010000007.1"/>
</dbReference>
<protein>
    <submittedName>
        <fullName evidence="1">Uncharacterized protein</fullName>
    </submittedName>
</protein>
<organism evidence="1 2">
    <name type="scientific">Goekera deserti</name>
    <dbReference type="NCBI Taxonomy" id="2497753"/>
    <lineage>
        <taxon>Bacteria</taxon>
        <taxon>Bacillati</taxon>
        <taxon>Actinomycetota</taxon>
        <taxon>Actinomycetes</taxon>
        <taxon>Geodermatophilales</taxon>
        <taxon>Geodermatophilaceae</taxon>
        <taxon>Goekera</taxon>
    </lineage>
</organism>